<accession>A0A3P3VW31</accession>
<dbReference type="AlphaFoldDB" id="A0A3P3VW31"/>
<organism evidence="1 2">
    <name type="scientific">Paenimyroides tangerinum</name>
    <dbReference type="NCBI Taxonomy" id="2488728"/>
    <lineage>
        <taxon>Bacteria</taxon>
        <taxon>Pseudomonadati</taxon>
        <taxon>Bacteroidota</taxon>
        <taxon>Flavobacteriia</taxon>
        <taxon>Flavobacteriales</taxon>
        <taxon>Flavobacteriaceae</taxon>
        <taxon>Paenimyroides</taxon>
    </lineage>
</organism>
<dbReference type="EMBL" id="RQVQ01000068">
    <property type="protein sequence ID" value="RRJ86900.1"/>
    <property type="molecule type" value="Genomic_DNA"/>
</dbReference>
<comment type="caution">
    <text evidence="1">The sequence shown here is derived from an EMBL/GenBank/DDBJ whole genome shotgun (WGS) entry which is preliminary data.</text>
</comment>
<protein>
    <submittedName>
        <fullName evidence="1">Uncharacterized protein</fullName>
    </submittedName>
</protein>
<sequence>MLNLELLEQKLDEVLSKETSETMTSWLMNKRLKKYISLLGEGNFISMPKNKISMSQSRSFTVDTEINEYSTEYTCGNTDDDYLLAA</sequence>
<evidence type="ECO:0000313" key="2">
    <source>
        <dbReference type="Proteomes" id="UP000275719"/>
    </source>
</evidence>
<name>A0A3P3VW31_9FLAO</name>
<dbReference type="Proteomes" id="UP000275719">
    <property type="component" value="Unassembled WGS sequence"/>
</dbReference>
<dbReference type="OrthoDB" id="1454652at2"/>
<gene>
    <name evidence="1" type="ORF">EG240_15715</name>
</gene>
<proteinExistence type="predicted"/>
<dbReference type="RefSeq" id="WP_125020285.1">
    <property type="nucleotide sequence ID" value="NZ_RQVQ01000068.1"/>
</dbReference>
<keyword evidence="2" id="KW-1185">Reference proteome</keyword>
<evidence type="ECO:0000313" key="1">
    <source>
        <dbReference type="EMBL" id="RRJ86900.1"/>
    </source>
</evidence>
<reference evidence="1 2" key="1">
    <citation type="submission" date="2018-11" db="EMBL/GenBank/DDBJ databases">
        <title>Flavobacterium sp. nov., YIM 102701-2 draft genome.</title>
        <authorList>
            <person name="Li G."/>
            <person name="Jiang Y."/>
        </authorList>
    </citation>
    <scope>NUCLEOTIDE SEQUENCE [LARGE SCALE GENOMIC DNA]</scope>
    <source>
        <strain evidence="1 2">YIM 102701-2</strain>
    </source>
</reference>